<evidence type="ECO:0000256" key="8">
    <source>
        <dbReference type="ARBA" id="ARBA00022771"/>
    </source>
</evidence>
<dbReference type="FunFam" id="3.30.160.60:FF:000594">
    <property type="entry name" value="Transcription factor HIVEP2"/>
    <property type="match status" value="1"/>
</dbReference>
<keyword evidence="9" id="KW-0862">Zinc</keyword>
<feature type="compositionally biased region" description="Polar residues" evidence="16">
    <location>
        <begin position="967"/>
        <end position="987"/>
    </location>
</feature>
<evidence type="ECO:0000313" key="18">
    <source>
        <dbReference type="EMBL" id="RXN33900.1"/>
    </source>
</evidence>
<dbReference type="InterPro" id="IPR019764">
    <property type="entry name" value="Endothelin_toxin_CS"/>
</dbReference>
<evidence type="ECO:0000256" key="13">
    <source>
        <dbReference type="ARBA" id="ARBA00023242"/>
    </source>
</evidence>
<evidence type="ECO:0000256" key="6">
    <source>
        <dbReference type="ARBA" id="ARBA00022723"/>
    </source>
</evidence>
<dbReference type="GO" id="GO:0008270">
    <property type="term" value="F:zinc ion binding"/>
    <property type="evidence" value="ECO:0007669"/>
    <property type="project" value="UniProtKB-KW"/>
</dbReference>
<dbReference type="GO" id="GO:0019229">
    <property type="term" value="P:regulation of vasoconstriction"/>
    <property type="evidence" value="ECO:0007669"/>
    <property type="project" value="InterPro"/>
</dbReference>
<feature type="compositionally biased region" description="Basic residues" evidence="16">
    <location>
        <begin position="1052"/>
        <end position="1061"/>
    </location>
</feature>
<dbReference type="Pfam" id="PF00096">
    <property type="entry name" value="zf-C2H2"/>
    <property type="match status" value="2"/>
</dbReference>
<evidence type="ECO:0000256" key="14">
    <source>
        <dbReference type="ARBA" id="ARBA00023322"/>
    </source>
</evidence>
<dbReference type="SMART" id="SM00355">
    <property type="entry name" value="ZnF_C2H2"/>
    <property type="match status" value="2"/>
</dbReference>
<sequence>MEGPGISCSEEPLTESDEESQPSSFLEKQRMSIEKSNVAEKSSEEQLQGIEDSHAVKKRLAMRLSRGRRTPIGSSDEASSSFGLSSKGSTESGYFSRSESTEVSQDSPPNTSAKSYAEVILGKFGRLGHLQRTAHEQHGNPAGQEGKRIPFTVPKKQVIDHITKLITINEAVVDTSKIDSVKPRRFSLSRRSSTEVKATSSKESFLHSPKEIDLSAKSSGSITLGVPCEKFQHHSLNIQQTDPTSTAPLLRSHSMPSEAGVSDASETSRSLRLSHSFDDQQAAQNRRHGLKLEIPVENELVHATQPTEPKEAQQAELTEVEKKTTEEKEDQLSTSKYSSRVQICEGGYKSSEEYVYVRGRGRGRYVCEECGIRCKKPSMLRKHIRLHTDARPYVCQHCNFAFKTKGNLTKHMKSKAHGKRCPEGTAPGPVQCELETDEGGDSDKHFLETELVEEHQFSDAEETDVDEPDDNDEGDEQASCSSSSSKTPSLSRDAPGSCDVSGLSNPGWEQHPKAPVSMSPRKPSHYGEASSPKTTKSIVTLPHLEPAAGKCSSPIRSLSPGLQMSPALPQSPGRDMSPLRCPSPRLSLSPSSCLSSLSPSNRPASSFPEKRVSPIRALSPIQPSSPSCPLALTVGASVTIQYQADKRRDSTKASPNRLNLKTKPEKTHSPQRRTSMTQSWPPAHGRLSRNTQPREGQRVLSHLPLHSQPQVMIPNLSLTIPIGGIQMVQPRSNMLLRSASLNHSVAQMTVTVLTKEKGAGGSPAGEVPHRKNQLIVFTEPAVEMSSKSDASSDEDKEQIRGVVQAELVSKKREVPSVPMTTWKRFGYPLSEQSEASSNPPAPKRCSCSSWEDNECIYFCHLDILWVNTPNLENPDMEIVTQLDDQSIHIDKTSNYLLSSLRLCKQTFTERYGPSSNATTFIRDSVLLLEATPSSIKSICLILRPWENLRENKKKRTDMNRRRERKTNVTNVNSPDNITGDDSTSTKNDPPAPTHTHEVATLKIQLQAEKEKGDLRDETIGILKNDKQFLQEELVKKDSFIRELIKKNEERKPGRKASKKSPRIAISSSEEVIDSDESSSLSDSSLEEVKMKKRKHKQKKIALPAADATEHNRVRRFGYPLSEQSKASSNPPAVKRVRTKRCSCSSWEDNECIYFCHLDIIWVNTPNKIAPFGLGSPLSRRRRSTGRCECANPADRTCSSFCHSSLENPDMEIVTQFDDQSIHMDKTSNYLLSSLRKTIKENLMTASRSASTKKKSRLRNLLIN</sequence>
<evidence type="ECO:0000256" key="4">
    <source>
        <dbReference type="ARBA" id="ARBA00022525"/>
    </source>
</evidence>
<dbReference type="InterPro" id="IPR020475">
    <property type="entry name" value="Endothelin"/>
</dbReference>
<evidence type="ECO:0000256" key="16">
    <source>
        <dbReference type="SAM" id="MobiDB-lite"/>
    </source>
</evidence>
<comment type="caution">
    <text evidence="18">The sequence shown here is derived from an EMBL/GenBank/DDBJ whole genome shotgun (WGS) entry which is preliminary data.</text>
</comment>
<feature type="region of interest" description="Disordered" evidence="16">
    <location>
        <begin position="413"/>
        <end position="611"/>
    </location>
</feature>
<feature type="compositionally biased region" description="Low complexity" evidence="16">
    <location>
        <begin position="578"/>
        <end position="606"/>
    </location>
</feature>
<feature type="domain" description="C2H2-type" evidence="17">
    <location>
        <begin position="365"/>
        <end position="392"/>
    </location>
</feature>
<evidence type="ECO:0000256" key="7">
    <source>
        <dbReference type="ARBA" id="ARBA00022737"/>
    </source>
</evidence>
<evidence type="ECO:0000256" key="2">
    <source>
        <dbReference type="ARBA" id="ARBA00004613"/>
    </source>
</evidence>
<keyword evidence="10" id="KW-0838">Vasoactive</keyword>
<feature type="region of interest" description="Disordered" evidence="16">
    <location>
        <begin position="300"/>
        <end position="334"/>
    </location>
</feature>
<keyword evidence="5" id="KW-0597">Phosphoprotein</keyword>
<reference evidence="18 19" key="1">
    <citation type="submission" date="2018-03" db="EMBL/GenBank/DDBJ databases">
        <title>Draft genome sequence of Rohu Carp (Labeo rohita).</title>
        <authorList>
            <person name="Das P."/>
            <person name="Kushwaha B."/>
            <person name="Joshi C.G."/>
            <person name="Kumar D."/>
            <person name="Nagpure N.S."/>
            <person name="Sahoo L."/>
            <person name="Das S.P."/>
            <person name="Bit A."/>
            <person name="Patnaik S."/>
            <person name="Meher P.K."/>
            <person name="Jayasankar P."/>
            <person name="Koringa P.G."/>
            <person name="Patel N.V."/>
            <person name="Hinsu A.T."/>
            <person name="Kumar R."/>
            <person name="Pandey M."/>
            <person name="Agarwal S."/>
            <person name="Srivastava S."/>
            <person name="Singh M."/>
            <person name="Iquebal M.A."/>
            <person name="Jaiswal S."/>
            <person name="Angadi U.B."/>
            <person name="Kumar N."/>
            <person name="Raza M."/>
            <person name="Shah T.M."/>
            <person name="Rai A."/>
            <person name="Jena J.K."/>
        </authorList>
    </citation>
    <scope>NUCLEOTIDE SEQUENCE [LARGE SCALE GENOMIC DNA]</scope>
    <source>
        <strain evidence="18">DASCIFA01</strain>
        <tissue evidence="18">Testis</tissue>
    </source>
</reference>
<comment type="similarity">
    <text evidence="3">Belongs to the endothelin/sarafotoxin family.</text>
</comment>
<keyword evidence="7" id="KW-0677">Repeat</keyword>
<organism evidence="18 19">
    <name type="scientific">Labeo rohita</name>
    <name type="common">Indian major carp</name>
    <name type="synonym">Cyprinus rohita</name>
    <dbReference type="NCBI Taxonomy" id="84645"/>
    <lineage>
        <taxon>Eukaryota</taxon>
        <taxon>Metazoa</taxon>
        <taxon>Chordata</taxon>
        <taxon>Craniata</taxon>
        <taxon>Vertebrata</taxon>
        <taxon>Euteleostomi</taxon>
        <taxon>Actinopterygii</taxon>
        <taxon>Neopterygii</taxon>
        <taxon>Teleostei</taxon>
        <taxon>Ostariophysi</taxon>
        <taxon>Cypriniformes</taxon>
        <taxon>Cyprinidae</taxon>
        <taxon>Labeoninae</taxon>
        <taxon>Labeonini</taxon>
        <taxon>Labeo</taxon>
    </lineage>
</organism>
<keyword evidence="12" id="KW-0804">Transcription</keyword>
<dbReference type="EMBL" id="QBIY01011237">
    <property type="protein sequence ID" value="RXN33900.1"/>
    <property type="molecule type" value="Genomic_DNA"/>
</dbReference>
<feature type="compositionally biased region" description="Basic residues" evidence="16">
    <location>
        <begin position="56"/>
        <end position="69"/>
    </location>
</feature>
<evidence type="ECO:0000259" key="17">
    <source>
        <dbReference type="PROSITE" id="PS50157"/>
    </source>
</evidence>
<feature type="region of interest" description="Disordered" evidence="16">
    <location>
        <begin position="1049"/>
        <end position="1106"/>
    </location>
</feature>
<keyword evidence="4" id="KW-0964">Secreted</keyword>
<keyword evidence="8 15" id="KW-0863">Zinc-finger</keyword>
<feature type="compositionally biased region" description="Acidic residues" evidence="16">
    <location>
        <begin position="459"/>
        <end position="476"/>
    </location>
</feature>
<dbReference type="Gene3D" id="3.30.160.60">
    <property type="entry name" value="Classic Zinc Finger"/>
    <property type="match status" value="2"/>
</dbReference>
<dbReference type="GO" id="GO:0000978">
    <property type="term" value="F:RNA polymerase II cis-regulatory region sequence-specific DNA binding"/>
    <property type="evidence" value="ECO:0007669"/>
    <property type="project" value="TreeGrafter"/>
</dbReference>
<dbReference type="InterPro" id="IPR051969">
    <property type="entry name" value="Zinc-finger_DNA-bd_regulators"/>
</dbReference>
<dbReference type="STRING" id="84645.A0A498NPC0"/>
<proteinExistence type="inferred from homology"/>
<feature type="region of interest" description="Disordered" evidence="16">
    <location>
        <begin position="235"/>
        <end position="272"/>
    </location>
</feature>
<name>A0A498NPC0_LABRO</name>
<dbReference type="GO" id="GO:0042310">
    <property type="term" value="P:vasoconstriction"/>
    <property type="evidence" value="ECO:0007669"/>
    <property type="project" value="UniProtKB-KW"/>
</dbReference>
<feature type="region of interest" description="Disordered" evidence="16">
    <location>
        <begin position="953"/>
        <end position="995"/>
    </location>
</feature>
<evidence type="ECO:0000256" key="9">
    <source>
        <dbReference type="ARBA" id="ARBA00022833"/>
    </source>
</evidence>
<dbReference type="PANTHER" id="PTHR45944:SF6">
    <property type="entry name" value="HIVEP ZINC FINGER 3A"/>
    <property type="match status" value="1"/>
</dbReference>
<evidence type="ECO:0000256" key="12">
    <source>
        <dbReference type="ARBA" id="ARBA00023163"/>
    </source>
</evidence>
<dbReference type="FunFam" id="3.30.160.60:FF:000033">
    <property type="entry name" value="Immunodeficiency virus type I enhancer binding protein 1"/>
    <property type="match status" value="1"/>
</dbReference>
<dbReference type="PROSITE" id="PS50157">
    <property type="entry name" value="ZINC_FINGER_C2H2_2"/>
    <property type="match status" value="2"/>
</dbReference>
<evidence type="ECO:0000256" key="11">
    <source>
        <dbReference type="ARBA" id="ARBA00023015"/>
    </source>
</evidence>
<feature type="compositionally biased region" description="Basic and acidic residues" evidence="16">
    <location>
        <begin position="441"/>
        <end position="458"/>
    </location>
</feature>
<dbReference type="InterPro" id="IPR001928">
    <property type="entry name" value="Endothln-like_toxin"/>
</dbReference>
<feature type="region of interest" description="Disordered" evidence="16">
    <location>
        <begin position="1"/>
        <end position="114"/>
    </location>
</feature>
<feature type="compositionally biased region" description="Basic and acidic residues" evidence="16">
    <location>
        <begin position="27"/>
        <end position="44"/>
    </location>
</feature>
<evidence type="ECO:0000256" key="15">
    <source>
        <dbReference type="PROSITE-ProRule" id="PRU00042"/>
    </source>
</evidence>
<dbReference type="Proteomes" id="UP000290572">
    <property type="component" value="Unassembled WGS sequence"/>
</dbReference>
<dbReference type="PANTHER" id="PTHR45944">
    <property type="entry name" value="SCHNURRI, ISOFORM F"/>
    <property type="match status" value="1"/>
</dbReference>
<gene>
    <name evidence="18" type="ORF">ROHU_036021</name>
</gene>
<feature type="compositionally biased region" description="Basic and acidic residues" evidence="16">
    <location>
        <begin position="308"/>
        <end position="326"/>
    </location>
</feature>
<keyword evidence="14" id="KW-0839">Vasoconstrictor</keyword>
<dbReference type="SUPFAM" id="SSF57667">
    <property type="entry name" value="beta-beta-alpha zinc fingers"/>
    <property type="match status" value="1"/>
</dbReference>
<dbReference type="PRINTS" id="PR00365">
    <property type="entry name" value="ENDOTHELIN"/>
</dbReference>
<dbReference type="PROSITE" id="PS00270">
    <property type="entry name" value="ENDOTHELIN"/>
    <property type="match status" value="3"/>
</dbReference>
<feature type="compositionally biased region" description="Polar residues" evidence="16">
    <location>
        <begin position="235"/>
        <end position="247"/>
    </location>
</feature>
<accession>A0A498NPC0</accession>
<evidence type="ECO:0000256" key="3">
    <source>
        <dbReference type="ARBA" id="ARBA00010959"/>
    </source>
</evidence>
<dbReference type="InterPro" id="IPR036236">
    <property type="entry name" value="Znf_C2H2_sf"/>
</dbReference>
<dbReference type="Pfam" id="PF00322">
    <property type="entry name" value="Endothelin"/>
    <property type="match status" value="2"/>
</dbReference>
<keyword evidence="11" id="KW-0805">Transcription regulation</keyword>
<evidence type="ECO:0000256" key="10">
    <source>
        <dbReference type="ARBA" id="ARBA00022858"/>
    </source>
</evidence>
<feature type="compositionally biased region" description="Basic residues" evidence="16">
    <location>
        <begin position="1090"/>
        <end position="1099"/>
    </location>
</feature>
<keyword evidence="6" id="KW-0479">Metal-binding</keyword>
<feature type="region of interest" description="Disordered" evidence="16">
    <location>
        <begin position="643"/>
        <end position="695"/>
    </location>
</feature>
<evidence type="ECO:0000256" key="1">
    <source>
        <dbReference type="ARBA" id="ARBA00004123"/>
    </source>
</evidence>
<feature type="compositionally biased region" description="Polar residues" evidence="16">
    <location>
        <begin position="93"/>
        <end position="114"/>
    </location>
</feature>
<keyword evidence="19" id="KW-1185">Reference proteome</keyword>
<dbReference type="SMART" id="SM00272">
    <property type="entry name" value="END"/>
    <property type="match status" value="3"/>
</dbReference>
<dbReference type="GO" id="GO:0005634">
    <property type="term" value="C:nucleus"/>
    <property type="evidence" value="ECO:0007669"/>
    <property type="project" value="UniProtKB-SubCell"/>
</dbReference>
<feature type="compositionally biased region" description="Low complexity" evidence="16">
    <location>
        <begin position="479"/>
        <end position="491"/>
    </location>
</feature>
<dbReference type="InterPro" id="IPR013087">
    <property type="entry name" value="Znf_C2H2_type"/>
</dbReference>
<evidence type="ECO:0000256" key="5">
    <source>
        <dbReference type="ARBA" id="ARBA00022553"/>
    </source>
</evidence>
<feature type="compositionally biased region" description="Low complexity" evidence="16">
    <location>
        <begin position="79"/>
        <end position="92"/>
    </location>
</feature>
<protein>
    <submittedName>
        <fullName evidence="18">Transcription factor HIVEP3-like protein</fullName>
    </submittedName>
</protein>
<dbReference type="GO" id="GO:0000981">
    <property type="term" value="F:DNA-binding transcription factor activity, RNA polymerase II-specific"/>
    <property type="evidence" value="ECO:0007669"/>
    <property type="project" value="TreeGrafter"/>
</dbReference>
<feature type="domain" description="C2H2-type" evidence="17">
    <location>
        <begin position="393"/>
        <end position="422"/>
    </location>
</feature>
<dbReference type="AlphaFoldDB" id="A0A498NPC0"/>
<comment type="subcellular location">
    <subcellularLocation>
        <location evidence="1">Nucleus</location>
    </subcellularLocation>
    <subcellularLocation>
        <location evidence="2">Secreted</location>
    </subcellularLocation>
</comment>
<dbReference type="GO" id="GO:0005576">
    <property type="term" value="C:extracellular region"/>
    <property type="evidence" value="ECO:0007669"/>
    <property type="project" value="UniProtKB-SubCell"/>
</dbReference>
<keyword evidence="13" id="KW-0539">Nucleus</keyword>
<evidence type="ECO:0000313" key="19">
    <source>
        <dbReference type="Proteomes" id="UP000290572"/>
    </source>
</evidence>
<dbReference type="PROSITE" id="PS00028">
    <property type="entry name" value="ZINC_FINGER_C2H2_1"/>
    <property type="match status" value="2"/>
</dbReference>